<dbReference type="CDD" id="cd10234">
    <property type="entry name" value="ASKHA_NBD_HSP70_DnaK-like"/>
    <property type="match status" value="1"/>
</dbReference>
<evidence type="ECO:0000256" key="1">
    <source>
        <dbReference type="ARBA" id="ARBA00007381"/>
    </source>
</evidence>
<dbReference type="EMBL" id="LBWB01000041">
    <property type="protein sequence ID" value="KKQ98075.1"/>
    <property type="molecule type" value="Genomic_DNA"/>
</dbReference>
<evidence type="ECO:0000313" key="7">
    <source>
        <dbReference type="EMBL" id="KKQ98075.1"/>
    </source>
</evidence>
<dbReference type="InterPro" id="IPR018181">
    <property type="entry name" value="Heat_shock_70_CS"/>
</dbReference>
<keyword evidence="3 5" id="KW-0067">ATP-binding</keyword>
<accession>A0A0G0MCL8</accession>
<dbReference type="GO" id="GO:0005524">
    <property type="term" value="F:ATP binding"/>
    <property type="evidence" value="ECO:0007669"/>
    <property type="project" value="UniProtKB-KW"/>
</dbReference>
<dbReference type="PATRIC" id="fig|1618574.4.peg.1775"/>
<dbReference type="Gene3D" id="3.90.640.10">
    <property type="entry name" value="Actin, Chain A, domain 4"/>
    <property type="match status" value="1"/>
</dbReference>
<reference evidence="7 8" key="1">
    <citation type="journal article" date="2015" name="Nature">
        <title>rRNA introns, odd ribosomes, and small enigmatic genomes across a large radiation of phyla.</title>
        <authorList>
            <person name="Brown C.T."/>
            <person name="Hug L.A."/>
            <person name="Thomas B.C."/>
            <person name="Sharon I."/>
            <person name="Castelle C.J."/>
            <person name="Singh A."/>
            <person name="Wilkins M.J."/>
            <person name="Williams K.H."/>
            <person name="Banfield J.F."/>
        </authorList>
    </citation>
    <scope>NUCLEOTIDE SEQUENCE [LARGE SCALE GENOMIC DNA]</scope>
</reference>
<dbReference type="PROSITE" id="PS00329">
    <property type="entry name" value="HSP70_2"/>
    <property type="match status" value="1"/>
</dbReference>
<dbReference type="Pfam" id="PF00012">
    <property type="entry name" value="HSP70"/>
    <property type="match status" value="2"/>
</dbReference>
<feature type="region of interest" description="Disordered" evidence="6">
    <location>
        <begin position="559"/>
        <end position="578"/>
    </location>
</feature>
<name>A0A0G0MCL8_9BACT</name>
<dbReference type="FunFam" id="3.90.640.10:FF:000003">
    <property type="entry name" value="Molecular chaperone DnaK"/>
    <property type="match status" value="1"/>
</dbReference>
<dbReference type="SUPFAM" id="SSF53067">
    <property type="entry name" value="Actin-like ATPase domain"/>
    <property type="match status" value="2"/>
</dbReference>
<feature type="compositionally biased region" description="Basic and acidic residues" evidence="6">
    <location>
        <begin position="559"/>
        <end position="568"/>
    </location>
</feature>
<evidence type="ECO:0000256" key="6">
    <source>
        <dbReference type="SAM" id="MobiDB-lite"/>
    </source>
</evidence>
<gene>
    <name evidence="7" type="ORF">UT24_C0041G0005</name>
</gene>
<dbReference type="AlphaFoldDB" id="A0A0G0MCL8"/>
<dbReference type="InterPro" id="IPR029047">
    <property type="entry name" value="HSP70_peptide-bd_sf"/>
</dbReference>
<evidence type="ECO:0000313" key="8">
    <source>
        <dbReference type="Proteomes" id="UP000033881"/>
    </source>
</evidence>
<dbReference type="NCBIfam" id="NF001413">
    <property type="entry name" value="PRK00290.1"/>
    <property type="match status" value="1"/>
</dbReference>
<comment type="caution">
    <text evidence="7">The sequence shown here is derived from an EMBL/GenBank/DDBJ whole genome shotgun (WGS) entry which is preliminary data.</text>
</comment>
<dbReference type="FunFam" id="3.30.420.40:FF:000545">
    <property type="entry name" value="Endoplasmic reticulum chaperone BiP"/>
    <property type="match status" value="1"/>
</dbReference>
<evidence type="ECO:0000256" key="5">
    <source>
        <dbReference type="RuleBase" id="RU003322"/>
    </source>
</evidence>
<dbReference type="SUPFAM" id="SSF100920">
    <property type="entry name" value="Heat shock protein 70kD (HSP70), peptide-binding domain"/>
    <property type="match status" value="1"/>
</dbReference>
<evidence type="ECO:0000256" key="3">
    <source>
        <dbReference type="ARBA" id="ARBA00022840"/>
    </source>
</evidence>
<dbReference type="Gene3D" id="1.20.1270.10">
    <property type="match status" value="1"/>
</dbReference>
<dbReference type="InterPro" id="IPR013126">
    <property type="entry name" value="Hsp_70_fam"/>
</dbReference>
<sequence>MRTVLGFDSGTSNSVVAVIENGQPVVIANAEGARTTPSVVALRKDEYIVGQKAKNQRIVNAKNTISSVKRSMGTRTKINLEGKDHSPEEITAKVLQKLKVDAESYLGHEVKEAVITVPAYFDDSQRTAVKNAGEIAGLEVLRIINEPTAAALAYGLDKNTNENILVYDLGGGTFDVSILDIGDGVFEVKSTSGDTHLGGDDFDQKVYEYILSEMDEKVRKIVEKDPNARSRVMQESERVKIELSSSVEANVNLPFLTAIDNVPVHFELTITRAKFESLIEALVEKTKKSVDQALKDANMTIKDINQVVLVGGSTRVPLVVERLRSWIGKEPCKGVNPDEVVAIGAAIQGSILSGERNDIVLLDVTPLTLSIETLGGVSDSVISRNTTIPVSQTKVYSTAADNQPQVDIKVYQGERKMVEGNKMIGNFVLDGIIPAPRGVPQIEVVFDLDANGILNVSAKDKATGKSQSITITGNSSLTESVERRNGAEQTAYRAEKLLKEHRDKFEDELAEDLEDGIKAVRDNLDTENPEVLDQSVSELNDILMNAGEIVYKAAMEKQAADEAAKEAETSEAVVEDAE</sequence>
<dbReference type="PRINTS" id="PR00301">
    <property type="entry name" value="HEATSHOCK70"/>
</dbReference>
<dbReference type="InterPro" id="IPR029048">
    <property type="entry name" value="HSP70_C_sf"/>
</dbReference>
<dbReference type="InterPro" id="IPR043129">
    <property type="entry name" value="ATPase_NBD"/>
</dbReference>
<dbReference type="FunFam" id="2.60.34.10:FF:000016">
    <property type="entry name" value="Heat shock protein 70"/>
    <property type="match status" value="1"/>
</dbReference>
<dbReference type="Gene3D" id="3.30.420.40">
    <property type="match status" value="3"/>
</dbReference>
<evidence type="ECO:0000256" key="4">
    <source>
        <dbReference type="ARBA" id="ARBA00023186"/>
    </source>
</evidence>
<dbReference type="PANTHER" id="PTHR19375">
    <property type="entry name" value="HEAT SHOCK PROTEIN 70KDA"/>
    <property type="match status" value="1"/>
</dbReference>
<comment type="similarity">
    <text evidence="1 5">Belongs to the heat shock protein 70 family.</text>
</comment>
<keyword evidence="2 5" id="KW-0547">Nucleotide-binding</keyword>
<dbReference type="Gene3D" id="2.60.34.10">
    <property type="entry name" value="Substrate Binding Domain Of DNAk, Chain A, domain 1"/>
    <property type="match status" value="1"/>
</dbReference>
<dbReference type="Gene3D" id="3.30.30.30">
    <property type="match status" value="1"/>
</dbReference>
<keyword evidence="4" id="KW-0143">Chaperone</keyword>
<dbReference type="SUPFAM" id="SSF100934">
    <property type="entry name" value="Heat shock protein 70kD (HSP70), C-terminal subdomain"/>
    <property type="match status" value="1"/>
</dbReference>
<dbReference type="PROSITE" id="PS01036">
    <property type="entry name" value="HSP70_3"/>
    <property type="match status" value="1"/>
</dbReference>
<evidence type="ECO:0000256" key="2">
    <source>
        <dbReference type="ARBA" id="ARBA00022741"/>
    </source>
</evidence>
<protein>
    <submittedName>
        <fullName evidence="7">Chaperone protein DnaK</fullName>
    </submittedName>
</protein>
<dbReference type="FunFam" id="3.30.420.40:FF:000020">
    <property type="entry name" value="Chaperone protein HscA homolog"/>
    <property type="match status" value="1"/>
</dbReference>
<dbReference type="Proteomes" id="UP000033881">
    <property type="component" value="Unassembled WGS sequence"/>
</dbReference>
<dbReference type="STRING" id="1618574.UT24_C0041G0005"/>
<proteinExistence type="inferred from homology"/>
<organism evidence="7 8">
    <name type="scientific">Candidatus Woesebacteria bacterium GW2011_GWB1_39_12</name>
    <dbReference type="NCBI Taxonomy" id="1618574"/>
    <lineage>
        <taxon>Bacteria</taxon>
        <taxon>Candidatus Woeseibacteriota</taxon>
    </lineage>
</organism>
<dbReference type="GO" id="GO:0140662">
    <property type="term" value="F:ATP-dependent protein folding chaperone"/>
    <property type="evidence" value="ECO:0007669"/>
    <property type="project" value="InterPro"/>
</dbReference>